<dbReference type="PRINTS" id="PR00455">
    <property type="entry name" value="HTHTETR"/>
</dbReference>
<evidence type="ECO:0000259" key="5">
    <source>
        <dbReference type="PROSITE" id="PS50977"/>
    </source>
</evidence>
<name>A0ABT3T4L3_9GAMM</name>
<keyword evidence="1" id="KW-0805">Transcription regulation</keyword>
<keyword evidence="2 4" id="KW-0238">DNA-binding</keyword>
<dbReference type="Pfam" id="PF00440">
    <property type="entry name" value="TetR_N"/>
    <property type="match status" value="1"/>
</dbReference>
<evidence type="ECO:0000256" key="4">
    <source>
        <dbReference type="PROSITE-ProRule" id="PRU00335"/>
    </source>
</evidence>
<organism evidence="6 7">
    <name type="scientific">Candidatus Marimicrobium litorale</name>
    <dbReference type="NCBI Taxonomy" id="2518991"/>
    <lineage>
        <taxon>Bacteria</taxon>
        <taxon>Pseudomonadati</taxon>
        <taxon>Pseudomonadota</taxon>
        <taxon>Gammaproteobacteria</taxon>
        <taxon>Cellvibrionales</taxon>
        <taxon>Halieaceae</taxon>
        <taxon>Marimicrobium</taxon>
    </lineage>
</organism>
<dbReference type="InterPro" id="IPR001647">
    <property type="entry name" value="HTH_TetR"/>
</dbReference>
<comment type="caution">
    <text evidence="6">The sequence shown here is derived from an EMBL/GenBank/DDBJ whole genome shotgun (WGS) entry which is preliminary data.</text>
</comment>
<dbReference type="PANTHER" id="PTHR30055:SF234">
    <property type="entry name" value="HTH-TYPE TRANSCRIPTIONAL REGULATOR BETI"/>
    <property type="match status" value="1"/>
</dbReference>
<gene>
    <name evidence="6" type="ORF">EYC82_07510</name>
</gene>
<evidence type="ECO:0000256" key="3">
    <source>
        <dbReference type="ARBA" id="ARBA00023163"/>
    </source>
</evidence>
<keyword evidence="3" id="KW-0804">Transcription</keyword>
<protein>
    <submittedName>
        <fullName evidence="6">TetR/AcrR family transcriptional regulator</fullName>
    </submittedName>
</protein>
<sequence length="215" mass="24314">MGSLCRPCYMPVNSSLSVIVDKPFYLTMIEPTDNILSAARDCYLKQGIAATGMKEVADAAGLARSTVYRYFPNRDELLVSTIKVEMEALNHYIREKLKKYPDPADQLVEGLIVAIREIPRRPLLEAVFVSAEGGRARDVIWRSDVIVRFGEELMNHVVIPARQAGLLQDAVRPEILVEWVYRLLLSFLTLPSNWIKSDMQLRTTLRALLVPVLLT</sequence>
<dbReference type="PANTHER" id="PTHR30055">
    <property type="entry name" value="HTH-TYPE TRANSCRIPTIONAL REGULATOR RUTR"/>
    <property type="match status" value="1"/>
</dbReference>
<evidence type="ECO:0000256" key="1">
    <source>
        <dbReference type="ARBA" id="ARBA00023015"/>
    </source>
</evidence>
<proteinExistence type="predicted"/>
<dbReference type="PROSITE" id="PS50977">
    <property type="entry name" value="HTH_TETR_2"/>
    <property type="match status" value="1"/>
</dbReference>
<reference evidence="6" key="1">
    <citation type="submission" date="2019-02" db="EMBL/GenBank/DDBJ databases">
        <authorList>
            <person name="Li S.-H."/>
        </authorList>
    </citation>
    <scope>NUCLEOTIDE SEQUENCE</scope>
    <source>
        <strain evidence="6">IMCC11814</strain>
    </source>
</reference>
<evidence type="ECO:0000256" key="2">
    <source>
        <dbReference type="ARBA" id="ARBA00023125"/>
    </source>
</evidence>
<dbReference type="InterPro" id="IPR050109">
    <property type="entry name" value="HTH-type_TetR-like_transc_reg"/>
</dbReference>
<dbReference type="SUPFAM" id="SSF46689">
    <property type="entry name" value="Homeodomain-like"/>
    <property type="match status" value="1"/>
</dbReference>
<accession>A0ABT3T4L3</accession>
<evidence type="ECO:0000313" key="7">
    <source>
        <dbReference type="Proteomes" id="UP001143304"/>
    </source>
</evidence>
<keyword evidence="7" id="KW-1185">Reference proteome</keyword>
<dbReference type="InterPro" id="IPR009057">
    <property type="entry name" value="Homeodomain-like_sf"/>
</dbReference>
<dbReference type="EMBL" id="SHNO01000001">
    <property type="protein sequence ID" value="MCX2977199.1"/>
    <property type="molecule type" value="Genomic_DNA"/>
</dbReference>
<dbReference type="Proteomes" id="UP001143304">
    <property type="component" value="Unassembled WGS sequence"/>
</dbReference>
<evidence type="ECO:0000313" key="6">
    <source>
        <dbReference type="EMBL" id="MCX2977199.1"/>
    </source>
</evidence>
<feature type="DNA-binding region" description="H-T-H motif" evidence="4">
    <location>
        <begin position="52"/>
        <end position="71"/>
    </location>
</feature>
<dbReference type="Gene3D" id="1.10.357.10">
    <property type="entry name" value="Tetracycline Repressor, domain 2"/>
    <property type="match status" value="1"/>
</dbReference>
<feature type="domain" description="HTH tetR-type" evidence="5">
    <location>
        <begin position="29"/>
        <end position="89"/>
    </location>
</feature>